<dbReference type="PANTHER" id="PTHR34406">
    <property type="entry name" value="PROTEIN YCEI"/>
    <property type="match status" value="1"/>
</dbReference>
<evidence type="ECO:0000259" key="2">
    <source>
        <dbReference type="SMART" id="SM00867"/>
    </source>
</evidence>
<feature type="domain" description="Lipid/polyisoprenoid-binding YceI-like" evidence="2">
    <location>
        <begin position="27"/>
        <end position="191"/>
    </location>
</feature>
<evidence type="ECO:0000313" key="3">
    <source>
        <dbReference type="EMBL" id="WUT84012.1"/>
    </source>
</evidence>
<organism evidence="3 4">
    <name type="scientific">Streptomyces melanogenes</name>
    <dbReference type="NCBI Taxonomy" id="67326"/>
    <lineage>
        <taxon>Bacteria</taxon>
        <taxon>Bacillati</taxon>
        <taxon>Actinomycetota</taxon>
        <taxon>Actinomycetes</taxon>
        <taxon>Kitasatosporales</taxon>
        <taxon>Streptomycetaceae</taxon>
        <taxon>Streptomyces</taxon>
    </lineage>
</organism>
<proteinExistence type="inferred from homology"/>
<dbReference type="InterPro" id="IPR007372">
    <property type="entry name" value="Lipid/polyisoprenoid-bd_YceI"/>
</dbReference>
<evidence type="ECO:0000256" key="1">
    <source>
        <dbReference type="ARBA" id="ARBA00008812"/>
    </source>
</evidence>
<dbReference type="SMART" id="SM00867">
    <property type="entry name" value="YceI"/>
    <property type="match status" value="1"/>
</dbReference>
<name>A0ABZ1XM82_9ACTN</name>
<sequence>MTTTPEPTATAATTTTAATLPGYTPGTWVIDPVHTEIAFAVRHLGVANVRGRFDQFTGEIVLAENPLESSVSATIQVASVSTAHEQRDNHIRSEEFLHAAEFPEMTFRSTGIRAGEGDGFLADGELTVHGVTRPVTLELELIGFGKGYQDRPVAGFTATTQISRKAFGVTGGATGAMLGDAIKITLDVEAALA</sequence>
<gene>
    <name evidence="3" type="ORF">OG515_18345</name>
</gene>
<dbReference type="RefSeq" id="WP_329400078.1">
    <property type="nucleotide sequence ID" value="NZ_CP109019.1"/>
</dbReference>
<dbReference type="InterPro" id="IPR036761">
    <property type="entry name" value="TTHA0802/YceI-like_sf"/>
</dbReference>
<comment type="similarity">
    <text evidence="1">Belongs to the UPF0312 family.</text>
</comment>
<protein>
    <submittedName>
        <fullName evidence="3">YceI family protein</fullName>
    </submittedName>
</protein>
<dbReference type="Pfam" id="PF04264">
    <property type="entry name" value="YceI"/>
    <property type="match status" value="1"/>
</dbReference>
<dbReference type="EMBL" id="CP109019">
    <property type="protein sequence ID" value="WUT84012.1"/>
    <property type="molecule type" value="Genomic_DNA"/>
</dbReference>
<dbReference type="Proteomes" id="UP001432060">
    <property type="component" value="Chromosome"/>
</dbReference>
<keyword evidence="4" id="KW-1185">Reference proteome</keyword>
<reference evidence="3" key="1">
    <citation type="submission" date="2022-10" db="EMBL/GenBank/DDBJ databases">
        <title>The complete genomes of actinobacterial strains from the NBC collection.</title>
        <authorList>
            <person name="Joergensen T.S."/>
            <person name="Alvarez Arevalo M."/>
            <person name="Sterndorff E.B."/>
            <person name="Faurdal D."/>
            <person name="Vuksanovic O."/>
            <person name="Mourched A.-S."/>
            <person name="Charusanti P."/>
            <person name="Shaw S."/>
            <person name="Blin K."/>
            <person name="Weber T."/>
        </authorList>
    </citation>
    <scope>NUCLEOTIDE SEQUENCE</scope>
    <source>
        <strain evidence="3">NBC_00668</strain>
    </source>
</reference>
<evidence type="ECO:0000313" key="4">
    <source>
        <dbReference type="Proteomes" id="UP001432060"/>
    </source>
</evidence>
<accession>A0ABZ1XM82</accession>
<dbReference type="Gene3D" id="2.40.128.110">
    <property type="entry name" value="Lipid/polyisoprenoid-binding, YceI-like"/>
    <property type="match status" value="1"/>
</dbReference>
<dbReference type="SUPFAM" id="SSF101874">
    <property type="entry name" value="YceI-like"/>
    <property type="match status" value="1"/>
</dbReference>
<dbReference type="PANTHER" id="PTHR34406:SF1">
    <property type="entry name" value="PROTEIN YCEI"/>
    <property type="match status" value="1"/>
</dbReference>